<gene>
    <name evidence="1" type="ORF">HYG86_07395</name>
</gene>
<dbReference type="Pfam" id="PF11756">
    <property type="entry name" value="YgbA_NO"/>
    <property type="match status" value="1"/>
</dbReference>
<reference evidence="1 2" key="1">
    <citation type="submission" date="2020-07" db="EMBL/GenBank/DDBJ databases">
        <title>Alkalicella. sp. LB2 genome.</title>
        <authorList>
            <person name="Postec A."/>
            <person name="Quemeneur M."/>
        </authorList>
    </citation>
    <scope>NUCLEOTIDE SEQUENCE [LARGE SCALE GENOMIC DNA]</scope>
    <source>
        <strain evidence="1 2">LB2</strain>
    </source>
</reference>
<protein>
    <submittedName>
        <fullName evidence="1">Nitrous oxide-stimulated promoter family protein</fullName>
    </submittedName>
</protein>
<dbReference type="KEGG" id="acae:HYG86_07395"/>
<evidence type="ECO:0000313" key="1">
    <source>
        <dbReference type="EMBL" id="QNO14619.1"/>
    </source>
</evidence>
<dbReference type="AlphaFoldDB" id="A0A7G9W7F7"/>
<dbReference type="EMBL" id="CP058559">
    <property type="protein sequence ID" value="QNO14619.1"/>
    <property type="molecule type" value="Genomic_DNA"/>
</dbReference>
<evidence type="ECO:0000313" key="2">
    <source>
        <dbReference type="Proteomes" id="UP000516160"/>
    </source>
</evidence>
<dbReference type="RefSeq" id="WP_213168464.1">
    <property type="nucleotide sequence ID" value="NZ_CP058559.1"/>
</dbReference>
<dbReference type="Proteomes" id="UP000516160">
    <property type="component" value="Chromosome"/>
</dbReference>
<name>A0A7G9W7F7_ALKCA</name>
<proteinExistence type="predicted"/>
<sequence>MNEKEARTFITFFSIYCENKHLEKEKKSVTFKNFGANKEIFLCEECELLATSTLLNRISCPKNPKPSCRKCPDNCHGPDVKSKVRKVMMYSSLRRLLKKT</sequence>
<organism evidence="1 2">
    <name type="scientific">Alkalicella caledoniensis</name>
    <dbReference type="NCBI Taxonomy" id="2731377"/>
    <lineage>
        <taxon>Bacteria</taxon>
        <taxon>Bacillati</taxon>
        <taxon>Bacillota</taxon>
        <taxon>Clostridia</taxon>
        <taxon>Eubacteriales</taxon>
        <taxon>Proteinivoracaceae</taxon>
        <taxon>Alkalicella</taxon>
    </lineage>
</organism>
<keyword evidence="2" id="KW-1185">Reference proteome</keyword>
<accession>A0A7G9W7F7</accession>
<dbReference type="InterPro" id="IPR020483">
    <property type="entry name" value="Uncharacterised_YgbA"/>
</dbReference>